<reference evidence="2" key="1">
    <citation type="journal article" date="2013" name="Nat. Commun.">
        <title>Whole-genome sequencing of Oryza brachyantha reveals mechanisms underlying Oryza genome evolution.</title>
        <authorList>
            <person name="Chen J."/>
            <person name="Huang Q."/>
            <person name="Gao D."/>
            <person name="Wang J."/>
            <person name="Lang Y."/>
            <person name="Liu T."/>
            <person name="Li B."/>
            <person name="Bai Z."/>
            <person name="Luis Goicoechea J."/>
            <person name="Liang C."/>
            <person name="Chen C."/>
            <person name="Zhang W."/>
            <person name="Sun S."/>
            <person name="Liao Y."/>
            <person name="Zhang X."/>
            <person name="Yang L."/>
            <person name="Song C."/>
            <person name="Wang M."/>
            <person name="Shi J."/>
            <person name="Liu G."/>
            <person name="Liu J."/>
            <person name="Zhou H."/>
            <person name="Zhou W."/>
            <person name="Yu Q."/>
            <person name="An N."/>
            <person name="Chen Y."/>
            <person name="Cai Q."/>
            <person name="Wang B."/>
            <person name="Liu B."/>
            <person name="Min J."/>
            <person name="Huang Y."/>
            <person name="Wu H."/>
            <person name="Li Z."/>
            <person name="Zhang Y."/>
            <person name="Yin Y."/>
            <person name="Song W."/>
            <person name="Jiang J."/>
            <person name="Jackson S.A."/>
            <person name="Wing R.A."/>
            <person name="Wang J."/>
            <person name="Chen M."/>
        </authorList>
    </citation>
    <scope>NUCLEOTIDE SEQUENCE [LARGE SCALE GENOMIC DNA]</scope>
    <source>
        <strain evidence="2">cv. IRGC 101232</strain>
    </source>
</reference>
<organism evidence="2">
    <name type="scientific">Oryza brachyantha</name>
    <name type="common">malo sina</name>
    <dbReference type="NCBI Taxonomy" id="4533"/>
    <lineage>
        <taxon>Eukaryota</taxon>
        <taxon>Viridiplantae</taxon>
        <taxon>Streptophyta</taxon>
        <taxon>Embryophyta</taxon>
        <taxon>Tracheophyta</taxon>
        <taxon>Spermatophyta</taxon>
        <taxon>Magnoliopsida</taxon>
        <taxon>Liliopsida</taxon>
        <taxon>Poales</taxon>
        <taxon>Poaceae</taxon>
        <taxon>BOP clade</taxon>
        <taxon>Oryzoideae</taxon>
        <taxon>Oryzeae</taxon>
        <taxon>Oryzinae</taxon>
        <taxon>Oryza</taxon>
    </lineage>
</organism>
<dbReference type="EnsemblPlants" id="OB04G26830.1">
    <property type="protein sequence ID" value="OB04G26830.1"/>
    <property type="gene ID" value="OB04G26830"/>
</dbReference>
<evidence type="ECO:0000256" key="1">
    <source>
        <dbReference type="SAM" id="MobiDB-lite"/>
    </source>
</evidence>
<accession>J3LZV8</accession>
<reference evidence="2" key="2">
    <citation type="submission" date="2013-04" db="UniProtKB">
        <authorList>
            <consortium name="EnsemblPlants"/>
        </authorList>
    </citation>
    <scope>IDENTIFICATION</scope>
</reference>
<feature type="compositionally biased region" description="Basic and acidic residues" evidence="1">
    <location>
        <begin position="66"/>
        <end position="75"/>
    </location>
</feature>
<dbReference type="Proteomes" id="UP000006038">
    <property type="component" value="Chromosome 4"/>
</dbReference>
<evidence type="ECO:0000313" key="2">
    <source>
        <dbReference type="EnsemblPlants" id="OB04G26830.1"/>
    </source>
</evidence>
<dbReference type="AlphaFoldDB" id="J3LZV8"/>
<feature type="region of interest" description="Disordered" evidence="1">
    <location>
        <begin position="54"/>
        <end position="76"/>
    </location>
</feature>
<protein>
    <submittedName>
        <fullName evidence="2">Uncharacterized protein</fullName>
    </submittedName>
</protein>
<name>J3LZV8_ORYBR</name>
<dbReference type="HOGENOM" id="CLU_2214003_0_0_1"/>
<proteinExistence type="predicted"/>
<dbReference type="Gramene" id="OB04G26830.1">
    <property type="protein sequence ID" value="OB04G26830.1"/>
    <property type="gene ID" value="OB04G26830"/>
</dbReference>
<sequence length="107" mass="10875">MPGGYLASGSITTRGAAPACLRRAQIRPGAWLGGMNRGAGRSNWGISRGAFPPFQASSWGGGGEAGGRRGSESRARATPGWAFGATNYGSALASFFSASKLGLCSYN</sequence>
<keyword evidence="3" id="KW-1185">Reference proteome</keyword>
<evidence type="ECO:0000313" key="3">
    <source>
        <dbReference type="Proteomes" id="UP000006038"/>
    </source>
</evidence>